<gene>
    <name evidence="1" type="ORF">CCACVL1_10523</name>
</gene>
<sequence>MAGKRISIYCGNTHDCLKPSDGKGHLIFADRDSPPGTADILVQFPRRPSESVESSFSASGLVPGACGATFDDFDGIWDFSHKWAFSITMTAVQWPVMVGEIERYCGVRGQSRACGWMQITYAITRRGGHQSPGCIQHSIPPTPTPTIGLGMKHDI</sequence>
<reference evidence="1 2" key="1">
    <citation type="submission" date="2013-09" db="EMBL/GenBank/DDBJ databases">
        <title>Corchorus capsularis genome sequencing.</title>
        <authorList>
            <person name="Alam M."/>
            <person name="Haque M.S."/>
            <person name="Islam M.S."/>
            <person name="Emdad E.M."/>
            <person name="Islam M.M."/>
            <person name="Ahmed B."/>
            <person name="Halim A."/>
            <person name="Hossen Q.M.M."/>
            <person name="Hossain M.Z."/>
            <person name="Ahmed R."/>
            <person name="Khan M.M."/>
            <person name="Islam R."/>
            <person name="Rashid M.M."/>
            <person name="Khan S.A."/>
            <person name="Rahman M.S."/>
            <person name="Alam M."/>
        </authorList>
    </citation>
    <scope>NUCLEOTIDE SEQUENCE [LARGE SCALE GENOMIC DNA]</scope>
    <source>
        <strain evidence="2">cv. CVL-1</strain>
        <tissue evidence="1">Whole seedling</tissue>
    </source>
</reference>
<evidence type="ECO:0000313" key="2">
    <source>
        <dbReference type="Proteomes" id="UP000188268"/>
    </source>
</evidence>
<name>A0A1R3IQX3_COCAP</name>
<keyword evidence="2" id="KW-1185">Reference proteome</keyword>
<dbReference type="Proteomes" id="UP000188268">
    <property type="component" value="Unassembled WGS sequence"/>
</dbReference>
<comment type="caution">
    <text evidence="1">The sequence shown here is derived from an EMBL/GenBank/DDBJ whole genome shotgun (WGS) entry which is preliminary data.</text>
</comment>
<protein>
    <submittedName>
        <fullName evidence="1">Uncharacterized protein</fullName>
    </submittedName>
</protein>
<evidence type="ECO:0000313" key="1">
    <source>
        <dbReference type="EMBL" id="OMO84966.1"/>
    </source>
</evidence>
<organism evidence="1 2">
    <name type="scientific">Corchorus capsularis</name>
    <name type="common">Jute</name>
    <dbReference type="NCBI Taxonomy" id="210143"/>
    <lineage>
        <taxon>Eukaryota</taxon>
        <taxon>Viridiplantae</taxon>
        <taxon>Streptophyta</taxon>
        <taxon>Embryophyta</taxon>
        <taxon>Tracheophyta</taxon>
        <taxon>Spermatophyta</taxon>
        <taxon>Magnoliopsida</taxon>
        <taxon>eudicotyledons</taxon>
        <taxon>Gunneridae</taxon>
        <taxon>Pentapetalae</taxon>
        <taxon>rosids</taxon>
        <taxon>malvids</taxon>
        <taxon>Malvales</taxon>
        <taxon>Malvaceae</taxon>
        <taxon>Grewioideae</taxon>
        <taxon>Apeibeae</taxon>
        <taxon>Corchorus</taxon>
    </lineage>
</organism>
<dbReference type="Gramene" id="OMO84966">
    <property type="protein sequence ID" value="OMO84966"/>
    <property type="gene ID" value="CCACVL1_10523"/>
</dbReference>
<dbReference type="AlphaFoldDB" id="A0A1R3IQX3"/>
<proteinExistence type="predicted"/>
<dbReference type="EMBL" id="AWWV01009655">
    <property type="protein sequence ID" value="OMO84966.1"/>
    <property type="molecule type" value="Genomic_DNA"/>
</dbReference>
<accession>A0A1R3IQX3</accession>